<dbReference type="AlphaFoldDB" id="A0A9P0JXY5"/>
<feature type="region of interest" description="Disordered" evidence="1">
    <location>
        <begin position="54"/>
        <end position="88"/>
    </location>
</feature>
<dbReference type="Proteomes" id="UP001152888">
    <property type="component" value="Unassembled WGS sequence"/>
</dbReference>
<feature type="compositionally biased region" description="Basic and acidic residues" evidence="1">
    <location>
        <begin position="106"/>
        <end position="119"/>
    </location>
</feature>
<sequence length="175" mass="19665">MCVRKRYLPRTDAISDASIEYSCLDSNYLKGGSFTTIKRVSLLPSSFNPKAYSPFSRDSSVDDSRHHSLTSASSFSTSTSRMHSQRSVDSRASISSLWSSELSASSRRDSEAIPEHEVDSTTTDSRATCNGRRYSDTASNKRRRSSARLAAQIRRYVRRAPPFSHDRRRTTGRLV</sequence>
<name>A0A9P0JXY5_ACAOB</name>
<proteinExistence type="predicted"/>
<protein>
    <submittedName>
        <fullName evidence="2">Uncharacterized protein</fullName>
    </submittedName>
</protein>
<feature type="region of interest" description="Disordered" evidence="1">
    <location>
        <begin position="106"/>
        <end position="147"/>
    </location>
</feature>
<evidence type="ECO:0000313" key="2">
    <source>
        <dbReference type="EMBL" id="CAH1962761.1"/>
    </source>
</evidence>
<dbReference type="EMBL" id="CAKOFQ010006703">
    <property type="protein sequence ID" value="CAH1962761.1"/>
    <property type="molecule type" value="Genomic_DNA"/>
</dbReference>
<evidence type="ECO:0000256" key="1">
    <source>
        <dbReference type="SAM" id="MobiDB-lite"/>
    </source>
</evidence>
<organism evidence="2 3">
    <name type="scientific">Acanthoscelides obtectus</name>
    <name type="common">Bean weevil</name>
    <name type="synonym">Bruchus obtectus</name>
    <dbReference type="NCBI Taxonomy" id="200917"/>
    <lineage>
        <taxon>Eukaryota</taxon>
        <taxon>Metazoa</taxon>
        <taxon>Ecdysozoa</taxon>
        <taxon>Arthropoda</taxon>
        <taxon>Hexapoda</taxon>
        <taxon>Insecta</taxon>
        <taxon>Pterygota</taxon>
        <taxon>Neoptera</taxon>
        <taxon>Endopterygota</taxon>
        <taxon>Coleoptera</taxon>
        <taxon>Polyphaga</taxon>
        <taxon>Cucujiformia</taxon>
        <taxon>Chrysomeloidea</taxon>
        <taxon>Chrysomelidae</taxon>
        <taxon>Bruchinae</taxon>
        <taxon>Bruchini</taxon>
        <taxon>Acanthoscelides</taxon>
    </lineage>
</organism>
<gene>
    <name evidence="2" type="ORF">ACAOBT_LOCUS4849</name>
</gene>
<evidence type="ECO:0000313" key="3">
    <source>
        <dbReference type="Proteomes" id="UP001152888"/>
    </source>
</evidence>
<keyword evidence="3" id="KW-1185">Reference proteome</keyword>
<feature type="compositionally biased region" description="Low complexity" evidence="1">
    <location>
        <begin position="69"/>
        <end position="82"/>
    </location>
</feature>
<reference evidence="2" key="1">
    <citation type="submission" date="2022-03" db="EMBL/GenBank/DDBJ databases">
        <authorList>
            <person name="Sayadi A."/>
        </authorList>
    </citation>
    <scope>NUCLEOTIDE SEQUENCE</scope>
</reference>
<dbReference type="OrthoDB" id="6111453at2759"/>
<accession>A0A9P0JXY5</accession>
<comment type="caution">
    <text evidence="2">The sequence shown here is derived from an EMBL/GenBank/DDBJ whole genome shotgun (WGS) entry which is preliminary data.</text>
</comment>